<comment type="caution">
    <text evidence="2">The sequence shown here is derived from an EMBL/GenBank/DDBJ whole genome shotgun (WGS) entry which is preliminary data.</text>
</comment>
<dbReference type="RefSeq" id="WP_277577687.1">
    <property type="nucleotide sequence ID" value="NZ_JANRMI010000002.1"/>
</dbReference>
<dbReference type="EMBL" id="JANRMI010000002">
    <property type="protein sequence ID" value="MDG0816210.1"/>
    <property type="molecule type" value="Genomic_DNA"/>
</dbReference>
<dbReference type="Pfam" id="PF09500">
    <property type="entry name" value="YiiD_C"/>
    <property type="match status" value="1"/>
</dbReference>
<organism evidence="2 3">
    <name type="scientific">Bdellovibrio svalbardensis</name>
    <dbReference type="NCBI Taxonomy" id="2972972"/>
    <lineage>
        <taxon>Bacteria</taxon>
        <taxon>Pseudomonadati</taxon>
        <taxon>Bdellovibrionota</taxon>
        <taxon>Bdellovibrionia</taxon>
        <taxon>Bdellovibrionales</taxon>
        <taxon>Pseudobdellovibrionaceae</taxon>
        <taxon>Bdellovibrio</taxon>
    </lineage>
</organism>
<dbReference type="SUPFAM" id="SSF54637">
    <property type="entry name" value="Thioesterase/thiol ester dehydrase-isomerase"/>
    <property type="match status" value="1"/>
</dbReference>
<protein>
    <submittedName>
        <fullName evidence="2">Thioesterase domain-containing protein</fullName>
    </submittedName>
</protein>
<dbReference type="InterPro" id="IPR012660">
    <property type="entry name" value="YiiD_C"/>
</dbReference>
<evidence type="ECO:0000313" key="3">
    <source>
        <dbReference type="Proteomes" id="UP001152321"/>
    </source>
</evidence>
<gene>
    <name evidence="2" type="ORF">NWE73_07530</name>
</gene>
<evidence type="ECO:0000313" key="2">
    <source>
        <dbReference type="EMBL" id="MDG0816210.1"/>
    </source>
</evidence>
<accession>A0ABT6DH94</accession>
<dbReference type="Gene3D" id="3.10.129.10">
    <property type="entry name" value="Hotdog Thioesterase"/>
    <property type="match status" value="1"/>
</dbReference>
<dbReference type="Proteomes" id="UP001152321">
    <property type="component" value="Unassembled WGS sequence"/>
</dbReference>
<reference evidence="2" key="1">
    <citation type="submission" date="2022-08" db="EMBL/GenBank/DDBJ databases">
        <title>Novel Bdellovibrio Species Isolated from Svalbard: Designation Bdellovibrio svalbardensis.</title>
        <authorList>
            <person name="Mitchell R.J."/>
            <person name="Choi S.Y."/>
        </authorList>
    </citation>
    <scope>NUCLEOTIDE SEQUENCE</scope>
    <source>
        <strain evidence="2">PAP01</strain>
    </source>
</reference>
<feature type="domain" description="Thioesterase putative" evidence="1">
    <location>
        <begin position="7"/>
        <end position="148"/>
    </location>
</feature>
<dbReference type="InterPro" id="IPR029069">
    <property type="entry name" value="HotDog_dom_sf"/>
</dbReference>
<proteinExistence type="predicted"/>
<evidence type="ECO:0000259" key="1">
    <source>
        <dbReference type="Pfam" id="PF09500"/>
    </source>
</evidence>
<sequence length="150" mass="16664">MEVKGEEIDNILRDKIKLYEHLGIEVIEITSHKAHFRVSLEKNLNHKGTAFGGSLYATGVMSAYALVLTGLKHYKIATDNIVISKGEISYLRPVDTDFDVVASFDSLEQEVDFFTKLQKEKRVKDTVKVQILGDGGSLKASLFGTFVVNA</sequence>
<name>A0ABT6DH94_9BACT</name>
<keyword evidence="3" id="KW-1185">Reference proteome</keyword>